<dbReference type="InterPro" id="IPR052179">
    <property type="entry name" value="DD-CPase-like"/>
</dbReference>
<comment type="caution">
    <text evidence="2">The sequence shown here is derived from an EMBL/GenBank/DDBJ whole genome shotgun (WGS) entry which is preliminary data.</text>
</comment>
<keyword evidence="2" id="KW-0378">Hydrolase</keyword>
<evidence type="ECO:0000313" key="3">
    <source>
        <dbReference type="Proteomes" id="UP001529275"/>
    </source>
</evidence>
<gene>
    <name evidence="2" type="ORF">QUV98_04135</name>
</gene>
<feature type="domain" description="D-alanyl-D-alanine carboxypeptidase-like core" evidence="1">
    <location>
        <begin position="150"/>
        <end position="278"/>
    </location>
</feature>
<name>A0ABT7UH91_9FIRM</name>
<protein>
    <submittedName>
        <fullName evidence="2">D-alanyl-D-alanine carboxypeptidase family protein</fullName>
    </submittedName>
</protein>
<dbReference type="SUPFAM" id="SSF55166">
    <property type="entry name" value="Hedgehog/DD-peptidase"/>
    <property type="match status" value="1"/>
</dbReference>
<dbReference type="InterPro" id="IPR009045">
    <property type="entry name" value="Zn_M74/Hedgehog-like"/>
</dbReference>
<dbReference type="PANTHER" id="PTHR34385:SF1">
    <property type="entry name" value="PEPTIDOGLYCAN L-ALANYL-D-GLUTAMATE ENDOPEPTIDASE CWLK"/>
    <property type="match status" value="1"/>
</dbReference>
<dbReference type="EMBL" id="JAUDCK010000009">
    <property type="protein sequence ID" value="MDM8195508.1"/>
    <property type="molecule type" value="Genomic_DNA"/>
</dbReference>
<dbReference type="Gene3D" id="2.60.40.10">
    <property type="entry name" value="Immunoglobulins"/>
    <property type="match status" value="1"/>
</dbReference>
<evidence type="ECO:0000259" key="1">
    <source>
        <dbReference type="Pfam" id="PF02557"/>
    </source>
</evidence>
<dbReference type="PANTHER" id="PTHR34385">
    <property type="entry name" value="D-ALANYL-D-ALANINE CARBOXYPEPTIDASE"/>
    <property type="match status" value="1"/>
</dbReference>
<organism evidence="2 3">
    <name type="scientific">Massilimicrobiota timonensis</name>
    <dbReference type="NCBI Taxonomy" id="1776392"/>
    <lineage>
        <taxon>Bacteria</taxon>
        <taxon>Bacillati</taxon>
        <taxon>Bacillota</taxon>
        <taxon>Erysipelotrichia</taxon>
        <taxon>Erysipelotrichales</taxon>
        <taxon>Erysipelotrichaceae</taxon>
        <taxon>Massilimicrobiota</taxon>
    </lineage>
</organism>
<dbReference type="InterPro" id="IPR013783">
    <property type="entry name" value="Ig-like_fold"/>
</dbReference>
<evidence type="ECO:0000313" key="2">
    <source>
        <dbReference type="EMBL" id="MDM8195508.1"/>
    </source>
</evidence>
<dbReference type="GO" id="GO:0004180">
    <property type="term" value="F:carboxypeptidase activity"/>
    <property type="evidence" value="ECO:0007669"/>
    <property type="project" value="UniProtKB-KW"/>
</dbReference>
<dbReference type="Pfam" id="PF02557">
    <property type="entry name" value="VanY"/>
    <property type="match status" value="1"/>
</dbReference>
<dbReference type="Proteomes" id="UP001529275">
    <property type="component" value="Unassembled WGS sequence"/>
</dbReference>
<keyword evidence="2" id="KW-0121">Carboxypeptidase</keyword>
<dbReference type="InterPro" id="IPR058193">
    <property type="entry name" value="VanY/YodJ_core_dom"/>
</dbReference>
<dbReference type="InterPro" id="IPR003709">
    <property type="entry name" value="VanY-like_core_dom"/>
</dbReference>
<dbReference type="CDD" id="cd14852">
    <property type="entry name" value="LD-carboxypeptidase"/>
    <property type="match status" value="1"/>
</dbReference>
<reference evidence="3" key="1">
    <citation type="submission" date="2023-06" db="EMBL/GenBank/DDBJ databases">
        <title>Identification and characterization of horizontal gene transfer across gut microbiota members of farm animals based on homology search.</title>
        <authorList>
            <person name="Zeman M."/>
            <person name="Kubasova T."/>
            <person name="Jahodarova E."/>
            <person name="Nykrynova M."/>
            <person name="Rychlik I."/>
        </authorList>
    </citation>
    <scope>NUCLEOTIDE SEQUENCE [LARGE SCALE GENOMIC DNA]</scope>
    <source>
        <strain evidence="3">ET341</strain>
    </source>
</reference>
<accession>A0ABT7UH91</accession>
<dbReference type="PROSITE" id="PS51257">
    <property type="entry name" value="PROKAR_LIPOPROTEIN"/>
    <property type="match status" value="1"/>
</dbReference>
<dbReference type="RefSeq" id="WP_289527443.1">
    <property type="nucleotide sequence ID" value="NZ_JAUDCK010000009.1"/>
</dbReference>
<keyword evidence="3" id="KW-1185">Reference proteome</keyword>
<keyword evidence="2" id="KW-0645">Protease</keyword>
<proteinExistence type="predicted"/>
<dbReference type="Gene3D" id="3.30.1380.10">
    <property type="match status" value="1"/>
</dbReference>
<sequence length="298" mass="34073">MKKIVIGILSFMFMLTGCQSQDKEAPVLTLTKSRVQIALNDTFDYSLYIEKASDLQDGDLMDQVSYSDIDTSSVGKKTVHYSVEDQAGNKAQKDLIVDVVEYVGDLINPITAQADIVENPDDVTVLVNKLHEIPEGWKPDDLEKVIDCSQKLRHEANQAYTQFYQAAKEKGIEIYTISGYREPETQQLYWDNSVKVFGQEHAIQYNAYPRRSEHELGLCVDISYTMDGDRLSEKVADSPLGKFIESDAYKYGFILRYPQDKVRITGYGYEPWHIRYVGVDLATQLHQENKTLEEYYEG</sequence>